<feature type="domain" description="R3H" evidence="2">
    <location>
        <begin position="5"/>
        <end position="71"/>
    </location>
</feature>
<keyword evidence="4" id="KW-1185">Reference proteome</keyword>
<accession>A0A843V2Y2</accession>
<dbReference type="OrthoDB" id="5600252at2759"/>
<dbReference type="EMBL" id="NMUH01001246">
    <property type="protein sequence ID" value="MQL90481.1"/>
    <property type="molecule type" value="Genomic_DNA"/>
</dbReference>
<protein>
    <recommendedName>
        <fullName evidence="2">R3H domain-containing protein</fullName>
    </recommendedName>
</protein>
<dbReference type="AlphaFoldDB" id="A0A843V2Y2"/>
<reference evidence="3" key="1">
    <citation type="submission" date="2017-07" db="EMBL/GenBank/DDBJ databases">
        <title>Taro Niue Genome Assembly and Annotation.</title>
        <authorList>
            <person name="Atibalentja N."/>
            <person name="Keating K."/>
            <person name="Fields C.J."/>
        </authorList>
    </citation>
    <scope>NUCLEOTIDE SEQUENCE</scope>
    <source>
        <strain evidence="3">Niue_2</strain>
        <tissue evidence="3">Leaf</tissue>
    </source>
</reference>
<dbReference type="Gene3D" id="3.30.1370.50">
    <property type="entry name" value="R3H-like domain"/>
    <property type="match status" value="1"/>
</dbReference>
<sequence>MPRAAEAPSKATEAIPSVILVDVRHQSVYTFEPGLTKYERAAIHVMCRKMGMISKSSGFGDRRRLSVYKRKNKEAAKKKEEESTTVLKFSEQTKSVLHDLFMRYPPGEEELNEGTLNDSARNSGKRQVKKDKSFCKPSMSEEEIAKKLNSLAAKMEAAPQLRKVVEEKGKLPIAAFKDVITSTVESNQTATSLFSEAKVQERTMLRGGDVAEEIRQHKVNKTEWEEQVQRTRVQQMLQALANPNSSPTNL</sequence>
<evidence type="ECO:0000259" key="2">
    <source>
        <dbReference type="PROSITE" id="PS51061"/>
    </source>
</evidence>
<dbReference type="InterPro" id="IPR036867">
    <property type="entry name" value="R3H_dom_sf"/>
</dbReference>
<organism evidence="3 4">
    <name type="scientific">Colocasia esculenta</name>
    <name type="common">Wild taro</name>
    <name type="synonym">Arum esculentum</name>
    <dbReference type="NCBI Taxonomy" id="4460"/>
    <lineage>
        <taxon>Eukaryota</taxon>
        <taxon>Viridiplantae</taxon>
        <taxon>Streptophyta</taxon>
        <taxon>Embryophyta</taxon>
        <taxon>Tracheophyta</taxon>
        <taxon>Spermatophyta</taxon>
        <taxon>Magnoliopsida</taxon>
        <taxon>Liliopsida</taxon>
        <taxon>Araceae</taxon>
        <taxon>Aroideae</taxon>
        <taxon>Colocasieae</taxon>
        <taxon>Colocasia</taxon>
    </lineage>
</organism>
<dbReference type="InterPro" id="IPR001374">
    <property type="entry name" value="R3H_dom"/>
</dbReference>
<evidence type="ECO:0000313" key="4">
    <source>
        <dbReference type="Proteomes" id="UP000652761"/>
    </source>
</evidence>
<feature type="region of interest" description="Disordered" evidence="1">
    <location>
        <begin position="107"/>
        <end position="133"/>
    </location>
</feature>
<proteinExistence type="predicted"/>
<evidence type="ECO:0000256" key="1">
    <source>
        <dbReference type="SAM" id="MobiDB-lite"/>
    </source>
</evidence>
<dbReference type="Proteomes" id="UP000652761">
    <property type="component" value="Unassembled WGS sequence"/>
</dbReference>
<evidence type="ECO:0000313" key="3">
    <source>
        <dbReference type="EMBL" id="MQL90481.1"/>
    </source>
</evidence>
<name>A0A843V2Y2_COLES</name>
<comment type="caution">
    <text evidence="3">The sequence shown here is derived from an EMBL/GenBank/DDBJ whole genome shotgun (WGS) entry which is preliminary data.</text>
</comment>
<dbReference type="SUPFAM" id="SSF82708">
    <property type="entry name" value="R3H domain"/>
    <property type="match status" value="1"/>
</dbReference>
<dbReference type="PROSITE" id="PS51061">
    <property type="entry name" value="R3H"/>
    <property type="match status" value="1"/>
</dbReference>
<gene>
    <name evidence="3" type="ORF">Taro_023073</name>
</gene>
<dbReference type="GO" id="GO:0003676">
    <property type="term" value="F:nucleic acid binding"/>
    <property type="evidence" value="ECO:0007669"/>
    <property type="project" value="UniProtKB-UniRule"/>
</dbReference>
<dbReference type="Pfam" id="PF01424">
    <property type="entry name" value="R3H"/>
    <property type="match status" value="1"/>
</dbReference>